<dbReference type="STRING" id="167879.CPS_2752"/>
<dbReference type="KEGG" id="cps:CPS_2752"/>
<dbReference type="InterPro" id="IPR000182">
    <property type="entry name" value="GNAT_dom"/>
</dbReference>
<dbReference type="EMBL" id="CP000083">
    <property type="protein sequence ID" value="AAZ26554.1"/>
    <property type="molecule type" value="Genomic_DNA"/>
</dbReference>
<reference evidence="2" key="1">
    <citation type="journal article" date="2005" name="Proc. Natl. Acad. Sci. U.S.A.">
        <title>The psychrophilic lifestyle as revealed by the genome sequence of Colwellia psychrerythraea 34H through genomic and proteomic analyses.</title>
        <authorList>
            <person name="Methe B.A."/>
            <person name="Nelson K.E."/>
            <person name="Deming J.W."/>
            <person name="Momen B."/>
            <person name="Melamud E."/>
            <person name="Zhang X."/>
            <person name="Moult J."/>
            <person name="Madupu R."/>
            <person name="Nelson W.C."/>
            <person name="Dodson R.J."/>
            <person name="Brinkac L.M."/>
            <person name="Daugherty S.C."/>
            <person name="Durkin A.S."/>
            <person name="DeBoy R.T."/>
            <person name="Kolonay J.F."/>
            <person name="Sullivan S.A."/>
            <person name="Zhou L."/>
            <person name="Davidsen T.M."/>
            <person name="Wu M."/>
            <person name="Huston A.L."/>
            <person name="Lewis M."/>
            <person name="Weaver B."/>
            <person name="Weidman J.F."/>
            <person name="Khouri H."/>
            <person name="Utterback T.R."/>
            <person name="Feldblyum T.V."/>
            <person name="Fraser C.M."/>
        </authorList>
    </citation>
    <scope>NUCLEOTIDE SEQUENCE [LARGE SCALE GENOMIC DNA]</scope>
    <source>
        <strain evidence="2">34H</strain>
    </source>
</reference>
<organism evidence="2 3">
    <name type="scientific">Colwellia psychrerythraea (strain 34H / ATCC BAA-681)</name>
    <name type="common">Vibrio psychroerythus</name>
    <dbReference type="NCBI Taxonomy" id="167879"/>
    <lineage>
        <taxon>Bacteria</taxon>
        <taxon>Pseudomonadati</taxon>
        <taxon>Pseudomonadota</taxon>
        <taxon>Gammaproteobacteria</taxon>
        <taxon>Alteromonadales</taxon>
        <taxon>Colwelliaceae</taxon>
        <taxon>Colwellia</taxon>
    </lineage>
</organism>
<gene>
    <name evidence="2" type="ordered locus">CPS_2752</name>
</gene>
<dbReference type="Gene3D" id="3.40.630.30">
    <property type="match status" value="1"/>
</dbReference>
<evidence type="ECO:0000313" key="3">
    <source>
        <dbReference type="Proteomes" id="UP000000547"/>
    </source>
</evidence>
<dbReference type="CDD" id="cd04301">
    <property type="entry name" value="NAT_SF"/>
    <property type="match status" value="1"/>
</dbReference>
<dbReference type="SUPFAM" id="SSF55729">
    <property type="entry name" value="Acyl-CoA N-acyltransferases (Nat)"/>
    <property type="match status" value="1"/>
</dbReference>
<dbReference type="Pfam" id="PF13302">
    <property type="entry name" value="Acetyltransf_3"/>
    <property type="match status" value="1"/>
</dbReference>
<feature type="domain" description="N-acetyltransferase" evidence="1">
    <location>
        <begin position="8"/>
        <end position="168"/>
    </location>
</feature>
<proteinExistence type="predicted"/>
<dbReference type="GO" id="GO:0016747">
    <property type="term" value="F:acyltransferase activity, transferring groups other than amino-acyl groups"/>
    <property type="evidence" value="ECO:0007669"/>
    <property type="project" value="InterPro"/>
</dbReference>
<evidence type="ECO:0000259" key="1">
    <source>
        <dbReference type="PROSITE" id="PS51186"/>
    </source>
</evidence>
<dbReference type="HOGENOM" id="CLU_013985_3_1_6"/>
<keyword evidence="2" id="KW-0808">Transferase</keyword>
<dbReference type="PANTHER" id="PTHR43792">
    <property type="entry name" value="GNAT FAMILY, PUTATIVE (AFU_ORTHOLOGUE AFUA_3G00765)-RELATED-RELATED"/>
    <property type="match status" value="1"/>
</dbReference>
<name>Q480Q5_COLP3</name>
<dbReference type="AlphaFoldDB" id="Q480Q5"/>
<dbReference type="Proteomes" id="UP000000547">
    <property type="component" value="Chromosome"/>
</dbReference>
<evidence type="ECO:0000313" key="2">
    <source>
        <dbReference type="EMBL" id="AAZ26554.1"/>
    </source>
</evidence>
<dbReference type="RefSeq" id="WP_011043558.1">
    <property type="nucleotide sequence ID" value="NC_003910.7"/>
</dbReference>
<dbReference type="PROSITE" id="PS51186">
    <property type="entry name" value="GNAT"/>
    <property type="match status" value="1"/>
</dbReference>
<protein>
    <submittedName>
        <fullName evidence="2">Acetyltransferase, GNAT family</fullName>
    </submittedName>
</protein>
<dbReference type="InterPro" id="IPR016181">
    <property type="entry name" value="Acyl_CoA_acyltransferase"/>
</dbReference>
<dbReference type="InterPro" id="IPR051531">
    <property type="entry name" value="N-acetyltransferase"/>
</dbReference>
<sequence length="175" mass="19920">MQLADGRIKLLPFDKSDFELFLEISTCPNIMRHVSRPFTYEEAKSAFEVRSRPWSIESEEWLSLCITEIESGEKLGSIALKIVNHEAKIAEVGFIIRKSAQGRGIANSALKLLKEYSFSELTLNKLVAFCSVHNAGSYKLLEKQDFVREGCFKENTFMNNQYIDDYAYGLCKSAL</sequence>
<accession>Q480Q5</accession>